<reference evidence="18" key="3">
    <citation type="submission" date="2025-09" db="UniProtKB">
        <authorList>
            <consortium name="Ensembl"/>
        </authorList>
    </citation>
    <scope>IDENTIFICATION</scope>
</reference>
<evidence type="ECO:0000313" key="19">
    <source>
        <dbReference type="Proteomes" id="UP000472265"/>
    </source>
</evidence>
<evidence type="ECO:0000256" key="16">
    <source>
        <dbReference type="SAM" id="MobiDB-lite"/>
    </source>
</evidence>
<feature type="compositionally biased region" description="Low complexity" evidence="16">
    <location>
        <begin position="621"/>
        <end position="640"/>
    </location>
</feature>
<evidence type="ECO:0000256" key="12">
    <source>
        <dbReference type="ARBA" id="ARBA00023136"/>
    </source>
</evidence>
<keyword evidence="10" id="KW-0403">Intermediate filament</keyword>
<evidence type="ECO:0000259" key="17">
    <source>
        <dbReference type="PROSITE" id="PS51842"/>
    </source>
</evidence>
<keyword evidence="11 15" id="KW-0175">Coiled coil</keyword>
<dbReference type="GO" id="GO:0005886">
    <property type="term" value="C:plasma membrane"/>
    <property type="evidence" value="ECO:0007669"/>
    <property type="project" value="UniProtKB-SubCell"/>
</dbReference>
<feature type="compositionally biased region" description="Pro residues" evidence="16">
    <location>
        <begin position="517"/>
        <end position="536"/>
    </location>
</feature>
<keyword evidence="19" id="KW-1185">Reference proteome</keyword>
<evidence type="ECO:0000256" key="14">
    <source>
        <dbReference type="ARBA" id="ARBA00031415"/>
    </source>
</evidence>
<reference evidence="18" key="1">
    <citation type="submission" date="2021-04" db="EMBL/GenBank/DDBJ databases">
        <authorList>
            <consortium name="Wellcome Sanger Institute Data Sharing"/>
        </authorList>
    </citation>
    <scope>NUCLEOTIDE SEQUENCE [LARGE SCALE GENOMIC DNA]</scope>
</reference>
<keyword evidence="7" id="KW-0597">Phosphoprotein</keyword>
<dbReference type="InParanoid" id="A0A671X0J5"/>
<dbReference type="SMART" id="SM01391">
    <property type="entry name" value="Filament"/>
    <property type="match status" value="1"/>
</dbReference>
<feature type="region of interest" description="Disordered" evidence="16">
    <location>
        <begin position="14"/>
        <end position="33"/>
    </location>
</feature>
<dbReference type="SUPFAM" id="SSF64593">
    <property type="entry name" value="Intermediate filament protein, coiled coil region"/>
    <property type="match status" value="2"/>
</dbReference>
<dbReference type="GO" id="GO:0070307">
    <property type="term" value="P:lens fiber cell development"/>
    <property type="evidence" value="ECO:0007669"/>
    <property type="project" value="TreeGrafter"/>
</dbReference>
<evidence type="ECO:0000256" key="15">
    <source>
        <dbReference type="SAM" id="Coils"/>
    </source>
</evidence>
<evidence type="ECO:0000256" key="2">
    <source>
        <dbReference type="ARBA" id="ARBA00004413"/>
    </source>
</evidence>
<evidence type="ECO:0000256" key="11">
    <source>
        <dbReference type="ARBA" id="ARBA00023054"/>
    </source>
</evidence>
<evidence type="ECO:0000256" key="5">
    <source>
        <dbReference type="ARBA" id="ARBA00022475"/>
    </source>
</evidence>
<name>A0A671X0J5_SPAAU</name>
<dbReference type="PANTHER" id="PTHR14069">
    <property type="entry name" value="FILENSIN"/>
    <property type="match status" value="1"/>
</dbReference>
<feature type="coiled-coil region" evidence="15">
    <location>
        <begin position="43"/>
        <end position="160"/>
    </location>
</feature>
<evidence type="ECO:0000256" key="10">
    <source>
        <dbReference type="ARBA" id="ARBA00022754"/>
    </source>
</evidence>
<dbReference type="Gene3D" id="1.20.5.1160">
    <property type="entry name" value="Vasodilator-stimulated phosphoprotein"/>
    <property type="match status" value="1"/>
</dbReference>
<dbReference type="InterPro" id="IPR039008">
    <property type="entry name" value="IF_rod_dom"/>
</dbReference>
<feature type="domain" description="IF rod" evidence="17">
    <location>
        <begin position="39"/>
        <end position="321"/>
    </location>
</feature>
<evidence type="ECO:0000256" key="13">
    <source>
        <dbReference type="ARBA" id="ARBA00023212"/>
    </source>
</evidence>
<dbReference type="AlphaFoldDB" id="A0A671X0J5"/>
<evidence type="ECO:0000256" key="4">
    <source>
        <dbReference type="ARBA" id="ARBA00019025"/>
    </source>
</evidence>
<evidence type="ECO:0000256" key="8">
    <source>
        <dbReference type="ARBA" id="ARBA00022613"/>
    </source>
</evidence>
<dbReference type="PROSITE" id="PS51842">
    <property type="entry name" value="IF_ROD_2"/>
    <property type="match status" value="1"/>
</dbReference>
<dbReference type="OMA" id="IQTTPRV"/>
<feature type="coiled-coil region" evidence="15">
    <location>
        <begin position="222"/>
        <end position="320"/>
    </location>
</feature>
<feature type="compositionally biased region" description="Basic and acidic residues" evidence="16">
    <location>
        <begin position="403"/>
        <end position="418"/>
    </location>
</feature>
<evidence type="ECO:0000313" key="18">
    <source>
        <dbReference type="Ensembl" id="ENSSAUP00010044687.1"/>
    </source>
</evidence>
<dbReference type="Ensembl" id="ENSSAUT00010046993.1">
    <property type="protein sequence ID" value="ENSSAUP00010044687.1"/>
    <property type="gene ID" value="ENSSAUG00010018670.1"/>
</dbReference>
<evidence type="ECO:0000256" key="1">
    <source>
        <dbReference type="ARBA" id="ARBA00004245"/>
    </source>
</evidence>
<proteinExistence type="predicted"/>
<dbReference type="RefSeq" id="XP_030297584.1">
    <property type="nucleotide sequence ID" value="XM_030441724.1"/>
</dbReference>
<keyword evidence="8" id="KW-0273">Eye lens protein</keyword>
<evidence type="ECO:0000256" key="6">
    <source>
        <dbReference type="ARBA" id="ARBA00022490"/>
    </source>
</evidence>
<dbReference type="GeneID" id="115596542"/>
<evidence type="ECO:0000256" key="7">
    <source>
        <dbReference type="ARBA" id="ARBA00022553"/>
    </source>
</evidence>
<evidence type="ECO:0000256" key="9">
    <source>
        <dbReference type="ARBA" id="ARBA00022737"/>
    </source>
</evidence>
<keyword evidence="12" id="KW-0472">Membrane</keyword>
<keyword evidence="5" id="KW-1003">Cell membrane</keyword>
<dbReference type="GO" id="GO:0005882">
    <property type="term" value="C:intermediate filament"/>
    <property type="evidence" value="ECO:0007669"/>
    <property type="project" value="UniProtKB-KW"/>
</dbReference>
<accession>A0A671X0J5</accession>
<keyword evidence="13" id="KW-0206">Cytoskeleton</keyword>
<dbReference type="PANTHER" id="PTHR14069:SF0">
    <property type="entry name" value="FILENSIN"/>
    <property type="match status" value="1"/>
</dbReference>
<gene>
    <name evidence="18" type="primary">BFSP1</name>
    <name evidence="18" type="synonym">bfsp1</name>
</gene>
<dbReference type="OrthoDB" id="9942423at2759"/>
<dbReference type="InterPro" id="IPR042358">
    <property type="entry name" value="BFSP1"/>
</dbReference>
<keyword evidence="9" id="KW-0677">Repeat</keyword>
<dbReference type="GO" id="GO:0005212">
    <property type="term" value="F:structural constituent of eye lens"/>
    <property type="evidence" value="ECO:0007669"/>
    <property type="project" value="UniProtKB-KW"/>
</dbReference>
<evidence type="ECO:0000256" key="3">
    <source>
        <dbReference type="ARBA" id="ARBA00004544"/>
    </source>
</evidence>
<comment type="subcellular location">
    <subcellularLocation>
        <location evidence="2">Cell membrane</location>
        <topology evidence="2">Peripheral membrane protein</topology>
        <orientation evidence="2">Cytoplasmic side</orientation>
    </subcellularLocation>
    <subcellularLocation>
        <location evidence="3">Cytoplasm</location>
        <location evidence="3">Cell cortex</location>
    </subcellularLocation>
    <subcellularLocation>
        <location evidence="1">Cytoplasm</location>
        <location evidence="1">Cytoskeleton</location>
    </subcellularLocation>
</comment>
<dbReference type="Pfam" id="PF00038">
    <property type="entry name" value="Filament"/>
    <property type="match status" value="1"/>
</dbReference>
<feature type="compositionally biased region" description="Basic and acidic residues" evidence="16">
    <location>
        <begin position="545"/>
        <end position="558"/>
    </location>
</feature>
<dbReference type="Gene3D" id="1.20.5.170">
    <property type="match status" value="1"/>
</dbReference>
<protein>
    <recommendedName>
        <fullName evidence="4">Filensin</fullName>
    </recommendedName>
    <alternativeName>
        <fullName evidence="14">Beaded filament structural protein 1</fullName>
    </alternativeName>
</protein>
<keyword evidence="6" id="KW-0963">Cytoplasm</keyword>
<feature type="region of interest" description="Disordered" evidence="16">
    <location>
        <begin position="380"/>
        <end position="437"/>
    </location>
</feature>
<organism evidence="18 19">
    <name type="scientific">Sparus aurata</name>
    <name type="common">Gilthead sea bream</name>
    <dbReference type="NCBI Taxonomy" id="8175"/>
    <lineage>
        <taxon>Eukaryota</taxon>
        <taxon>Metazoa</taxon>
        <taxon>Chordata</taxon>
        <taxon>Craniata</taxon>
        <taxon>Vertebrata</taxon>
        <taxon>Euteleostomi</taxon>
        <taxon>Actinopterygii</taxon>
        <taxon>Neopterygii</taxon>
        <taxon>Teleostei</taxon>
        <taxon>Neoteleostei</taxon>
        <taxon>Acanthomorphata</taxon>
        <taxon>Eupercaria</taxon>
        <taxon>Spariformes</taxon>
        <taxon>Sparidae</taxon>
        <taxon>Sparus</taxon>
    </lineage>
</organism>
<dbReference type="GO" id="GO:0005938">
    <property type="term" value="C:cell cortex"/>
    <property type="evidence" value="ECO:0007669"/>
    <property type="project" value="UniProtKB-SubCell"/>
</dbReference>
<dbReference type="Proteomes" id="UP000472265">
    <property type="component" value="Chromosome 15"/>
</dbReference>
<feature type="compositionally biased region" description="Basic and acidic residues" evidence="16">
    <location>
        <begin position="380"/>
        <end position="393"/>
    </location>
</feature>
<dbReference type="GeneTree" id="ENSGT00390000016976"/>
<reference evidence="18" key="2">
    <citation type="submission" date="2025-08" db="UniProtKB">
        <authorList>
            <consortium name="Ensembl"/>
        </authorList>
    </citation>
    <scope>IDENTIFICATION</scope>
</reference>
<sequence length="686" mass="77403">MFKTSYLREVRKEKYERSDVFDEEPDDSESSAGISAIQGWESLQELNSRFARYINRARVLEQRNAVFRKQLETLQRMEEASGLQEAFTEQIDVNRQRIRELSSDHSKLERELRDACRMLDEFTSKYRNECDYQEQLRGTLEQLNKEADSALLRNLEYQIQSQFLQDDINSTRDRHKKNLAEIQTYVNILQQINQTLPLVPNVSVGISEEQEKLLAQRKVPELQSQLEEYKSALCQLQAQKQRLQAETSGLEQSIKNTQESYDDEIQMYNEKIESLRKEIEEAERSLEKFTSECRHLAMYQTSLENELERYKRIIENEDNRLNSAIIGTPITLFTTNYQYTHTPTASSRGRDITQAIQDITSIKPRQKILAKKVLKKKELTPKDVMDSSQEDRNGGAAGEAPDDETKGITEEVQEERVKRKEQRPVLTGVSPQDVPDGAQISKAFDTLCNIVRDRMRKYKKPEPIADFYTKGRYVLVTGEGSYPDPCFCTSTPSAGHIFVTIRDGMMPPYDIYGRSTPTPPPPQPPQPFVGPRPLSPTRPSNGGGGKDDNKGGRGKDNNGGKGKQKPGEPQPHPKDPCPAPPPSGPSSDPKDPTPAANLPKKDRDDNGPSGPTPKPAPRGASTSSSSSSSTSTSTSSGSFSPDALSYEKVEVMESVEKFSNDRKVKGYEETSMVVETMIEKSSKKKH</sequence>
<feature type="region of interest" description="Disordered" evidence="16">
    <location>
        <begin position="509"/>
        <end position="643"/>
    </location>
</feature>